<comment type="catalytic activity">
    <reaction evidence="10">
        <text>adenosine + ATP = AMP + ADP + H(+)</text>
        <dbReference type="Rhea" id="RHEA:20824"/>
        <dbReference type="ChEBI" id="CHEBI:15378"/>
        <dbReference type="ChEBI" id="CHEBI:16335"/>
        <dbReference type="ChEBI" id="CHEBI:30616"/>
        <dbReference type="ChEBI" id="CHEBI:456215"/>
        <dbReference type="ChEBI" id="CHEBI:456216"/>
        <dbReference type="EC" id="2.7.1.20"/>
    </reaction>
</comment>
<dbReference type="GO" id="GO:0044209">
    <property type="term" value="P:AMP salvage"/>
    <property type="evidence" value="ECO:0007669"/>
    <property type="project" value="UniProtKB-UniRule"/>
</dbReference>
<dbReference type="InterPro" id="IPR029056">
    <property type="entry name" value="Ribokinase-like"/>
</dbReference>
<keyword evidence="13" id="KW-1185">Reference proteome</keyword>
<keyword evidence="10" id="KW-0460">Magnesium</keyword>
<dbReference type="GO" id="GO:0005829">
    <property type="term" value="C:cytosol"/>
    <property type="evidence" value="ECO:0007669"/>
    <property type="project" value="TreeGrafter"/>
</dbReference>
<keyword evidence="8 10" id="KW-0418">Kinase</keyword>
<dbReference type="EMBL" id="JAUJYO010000021">
    <property type="protein sequence ID" value="KAK1283406.1"/>
    <property type="molecule type" value="Genomic_DNA"/>
</dbReference>
<evidence type="ECO:0000256" key="6">
    <source>
        <dbReference type="ARBA" id="ARBA00022726"/>
    </source>
</evidence>
<name>A0AAV9C3D5_ACOCL</name>
<proteinExistence type="inferred from homology"/>
<dbReference type="GO" id="GO:0006166">
    <property type="term" value="P:purine ribonucleoside salvage"/>
    <property type="evidence" value="ECO:0007669"/>
    <property type="project" value="UniProtKB-KW"/>
</dbReference>
<keyword evidence="7 10" id="KW-0547">Nucleotide-binding</keyword>
<reference evidence="12" key="1">
    <citation type="journal article" date="2023" name="Nat. Commun.">
        <title>Diploid and tetraploid genomes of Acorus and the evolution of monocots.</title>
        <authorList>
            <person name="Ma L."/>
            <person name="Liu K.W."/>
            <person name="Li Z."/>
            <person name="Hsiao Y.Y."/>
            <person name="Qi Y."/>
            <person name="Fu T."/>
            <person name="Tang G.D."/>
            <person name="Zhang D."/>
            <person name="Sun W.H."/>
            <person name="Liu D.K."/>
            <person name="Li Y."/>
            <person name="Chen G.Z."/>
            <person name="Liu X.D."/>
            <person name="Liao X.Y."/>
            <person name="Jiang Y.T."/>
            <person name="Yu X."/>
            <person name="Hao Y."/>
            <person name="Huang J."/>
            <person name="Zhao X.W."/>
            <person name="Ke S."/>
            <person name="Chen Y.Y."/>
            <person name="Wu W.L."/>
            <person name="Hsu J.L."/>
            <person name="Lin Y.F."/>
            <person name="Huang M.D."/>
            <person name="Li C.Y."/>
            <person name="Huang L."/>
            <person name="Wang Z.W."/>
            <person name="Zhao X."/>
            <person name="Zhong W.Y."/>
            <person name="Peng D.H."/>
            <person name="Ahmad S."/>
            <person name="Lan S."/>
            <person name="Zhang J.S."/>
            <person name="Tsai W.C."/>
            <person name="Van de Peer Y."/>
            <person name="Liu Z.J."/>
        </authorList>
    </citation>
    <scope>NUCLEOTIDE SEQUENCE</scope>
    <source>
        <strain evidence="12">CP</strain>
    </source>
</reference>
<evidence type="ECO:0000256" key="3">
    <source>
        <dbReference type="ARBA" id="ARBA00010688"/>
    </source>
</evidence>
<dbReference type="InterPro" id="IPR001805">
    <property type="entry name" value="Adenokinase"/>
</dbReference>
<dbReference type="InterPro" id="IPR011611">
    <property type="entry name" value="PfkB_dom"/>
</dbReference>
<evidence type="ECO:0000256" key="4">
    <source>
        <dbReference type="ARBA" id="ARBA00012119"/>
    </source>
</evidence>
<dbReference type="AlphaFoldDB" id="A0AAV9C3D5"/>
<evidence type="ECO:0000256" key="8">
    <source>
        <dbReference type="ARBA" id="ARBA00022777"/>
    </source>
</evidence>
<organism evidence="12 13">
    <name type="scientific">Acorus calamus</name>
    <name type="common">Sweet flag</name>
    <dbReference type="NCBI Taxonomy" id="4465"/>
    <lineage>
        <taxon>Eukaryota</taxon>
        <taxon>Viridiplantae</taxon>
        <taxon>Streptophyta</taxon>
        <taxon>Embryophyta</taxon>
        <taxon>Tracheophyta</taxon>
        <taxon>Spermatophyta</taxon>
        <taxon>Magnoliopsida</taxon>
        <taxon>Liliopsida</taxon>
        <taxon>Acoraceae</taxon>
        <taxon>Acorus</taxon>
    </lineage>
</organism>
<dbReference type="PANTHER" id="PTHR45769:SF3">
    <property type="entry name" value="ADENOSINE KINASE"/>
    <property type="match status" value="1"/>
</dbReference>
<sequence length="168" mass="18898">MESKAICITVVRLKSKGPLMDKRYDEMGAKYNVEYIAGGATQNSIKVAQIFMMNLSTPFICEFFRDALEKVLPYMDFVFGNETEARTFSKVHGWETENVEEIALKISEWPTVSARKRITVITQGADPVVVTEDGKIGWSTIERLARLSLDPARSDGWGAIRTVRAMDP</sequence>
<keyword evidence="5 10" id="KW-0808">Transferase</keyword>
<dbReference type="GO" id="GO:0004001">
    <property type="term" value="F:adenosine kinase activity"/>
    <property type="evidence" value="ECO:0007669"/>
    <property type="project" value="UniProtKB-UniRule"/>
</dbReference>
<evidence type="ECO:0000256" key="1">
    <source>
        <dbReference type="ARBA" id="ARBA00001946"/>
    </source>
</evidence>
<evidence type="ECO:0000313" key="13">
    <source>
        <dbReference type="Proteomes" id="UP001180020"/>
    </source>
</evidence>
<feature type="domain" description="Carbohydrate kinase PfkB" evidence="11">
    <location>
        <begin position="48"/>
        <end position="135"/>
    </location>
</feature>
<keyword evidence="9 10" id="KW-0067">ATP-binding</keyword>
<evidence type="ECO:0000256" key="2">
    <source>
        <dbReference type="ARBA" id="ARBA00004801"/>
    </source>
</evidence>
<dbReference type="GO" id="GO:0005634">
    <property type="term" value="C:nucleus"/>
    <property type="evidence" value="ECO:0007669"/>
    <property type="project" value="TreeGrafter"/>
</dbReference>
<gene>
    <name evidence="12" type="primary">ADK2</name>
    <name evidence="12" type="ORF">QJS10_CPB21g01615</name>
</gene>
<dbReference type="PANTHER" id="PTHR45769">
    <property type="entry name" value="ADENOSINE KINASE"/>
    <property type="match status" value="1"/>
</dbReference>
<comment type="pathway">
    <text evidence="2 10">Purine metabolism; AMP biosynthesis via salvage pathway; AMP from adenosine: step 1/1.</text>
</comment>
<evidence type="ECO:0000256" key="9">
    <source>
        <dbReference type="ARBA" id="ARBA00022840"/>
    </source>
</evidence>
<evidence type="ECO:0000256" key="5">
    <source>
        <dbReference type="ARBA" id="ARBA00022679"/>
    </source>
</evidence>
<dbReference type="Proteomes" id="UP001180020">
    <property type="component" value="Unassembled WGS sequence"/>
</dbReference>
<accession>A0AAV9C3D5</accession>
<evidence type="ECO:0000256" key="7">
    <source>
        <dbReference type="ARBA" id="ARBA00022741"/>
    </source>
</evidence>
<reference evidence="12" key="2">
    <citation type="submission" date="2023-06" db="EMBL/GenBank/DDBJ databases">
        <authorList>
            <person name="Ma L."/>
            <person name="Liu K.-W."/>
            <person name="Li Z."/>
            <person name="Hsiao Y.-Y."/>
            <person name="Qi Y."/>
            <person name="Fu T."/>
            <person name="Tang G."/>
            <person name="Zhang D."/>
            <person name="Sun W.-H."/>
            <person name="Liu D.-K."/>
            <person name="Li Y."/>
            <person name="Chen G.-Z."/>
            <person name="Liu X.-D."/>
            <person name="Liao X.-Y."/>
            <person name="Jiang Y.-T."/>
            <person name="Yu X."/>
            <person name="Hao Y."/>
            <person name="Huang J."/>
            <person name="Zhao X.-W."/>
            <person name="Ke S."/>
            <person name="Chen Y.-Y."/>
            <person name="Wu W.-L."/>
            <person name="Hsu J.-L."/>
            <person name="Lin Y.-F."/>
            <person name="Huang M.-D."/>
            <person name="Li C.-Y."/>
            <person name="Huang L."/>
            <person name="Wang Z.-W."/>
            <person name="Zhao X."/>
            <person name="Zhong W.-Y."/>
            <person name="Peng D.-H."/>
            <person name="Ahmad S."/>
            <person name="Lan S."/>
            <person name="Zhang J.-S."/>
            <person name="Tsai W.-C."/>
            <person name="Van De Peer Y."/>
            <person name="Liu Z.-J."/>
        </authorList>
    </citation>
    <scope>NUCLEOTIDE SEQUENCE</scope>
    <source>
        <strain evidence="12">CP</strain>
        <tissue evidence="12">Leaves</tissue>
    </source>
</reference>
<comment type="function">
    <text evidence="10">ATP dependent phosphorylation of adenosine and other related nucleoside analogs to monophosphate derivatives.</text>
</comment>
<comment type="caution">
    <text evidence="12">The sequence shown here is derived from an EMBL/GenBank/DDBJ whole genome shotgun (WGS) entry which is preliminary data.</text>
</comment>
<dbReference type="SUPFAM" id="SSF53613">
    <property type="entry name" value="Ribokinase-like"/>
    <property type="match status" value="1"/>
</dbReference>
<evidence type="ECO:0000256" key="10">
    <source>
        <dbReference type="RuleBase" id="RU368116"/>
    </source>
</evidence>
<dbReference type="EC" id="2.7.1.20" evidence="4 10"/>
<protein>
    <recommendedName>
        <fullName evidence="4 10">Adenosine kinase</fullName>
        <shortName evidence="10">AK</shortName>
        <ecNumber evidence="4 10">2.7.1.20</ecNumber>
    </recommendedName>
    <alternativeName>
        <fullName evidence="10">Adenosine 5'-phosphotransferase</fullName>
    </alternativeName>
</protein>
<comment type="cofactor">
    <cofactor evidence="1 10">
        <name>Mg(2+)</name>
        <dbReference type="ChEBI" id="CHEBI:18420"/>
    </cofactor>
</comment>
<comment type="similarity">
    <text evidence="3 10">Belongs to the carbohydrate kinase PfkB family.</text>
</comment>
<dbReference type="GO" id="GO:0006144">
    <property type="term" value="P:purine nucleobase metabolic process"/>
    <property type="evidence" value="ECO:0007669"/>
    <property type="project" value="TreeGrafter"/>
</dbReference>
<evidence type="ECO:0000259" key="11">
    <source>
        <dbReference type="Pfam" id="PF00294"/>
    </source>
</evidence>
<evidence type="ECO:0000313" key="12">
    <source>
        <dbReference type="EMBL" id="KAK1283406.1"/>
    </source>
</evidence>
<dbReference type="Pfam" id="PF00294">
    <property type="entry name" value="PfkB"/>
    <property type="match status" value="1"/>
</dbReference>
<dbReference type="GO" id="GO:0005524">
    <property type="term" value="F:ATP binding"/>
    <property type="evidence" value="ECO:0007669"/>
    <property type="project" value="UniProtKB-UniRule"/>
</dbReference>
<dbReference type="Gene3D" id="3.40.1190.20">
    <property type="match status" value="1"/>
</dbReference>
<keyword evidence="6 10" id="KW-0660">Purine salvage</keyword>